<keyword evidence="2" id="KW-0812">Transmembrane</keyword>
<feature type="transmembrane region" description="Helical" evidence="2">
    <location>
        <begin position="140"/>
        <end position="161"/>
    </location>
</feature>
<sequence length="644" mass="69776">MSFILRRIATTKTGKQIIRDQALPGDTITLGREGGNTIHVADLAVNPHHATISSSDGRHVRVAALEGLGFDFNGRAVEVADIDSAAGAELRFGGHRLTIAREGDGIILLVERIDDLSQSSKDVDEAKAFSLQSVMPGKRVGAWTFAILMLIAFLVGPIWAWSTYRNVDERPQGFHADSTWLSGPLSSAHASLKNDCQSCHVEPFVAVTDTACVNCHTGEHKAMSMAHADAPAAMLLAARHPPGVGEKILAGFAKTFNRPQGRCVDCHTEHEGAGPMPATPQKFCADCHDGMQGRLKAAGHPTQLADAADFGTSHPQFRPLVRAAPGAKAERAMPGKALVDYNGLKFPHDVHLQATGGVARMAASFRGRYDFGKKLECENCHRPEADGVGLKPVEMERDCAMCHSLAFESVGGVTRTLRHGQPDQVVADLMAYYRSTPPARPLQLGGMQRRRPGQYAEGEVYNIYFREAAVRPGRAEDAVRAVFSKGGACYDCHTIFAPQSGNNWRVMAVNQTPRFLQKGWFDHDAHKETACADCHVDAPASKQAPDMLVPGLAQCRDCHVGETGARLVKVKTATESPCAMCHEYHSDGGKPWQPQRERKKNVTAITDRPSPGTYGVILVTGPESRGLYDVRWRTPVLPAARRGG</sequence>
<dbReference type="PANTHER" id="PTHR35038">
    <property type="entry name" value="DISSIMILATORY SULFITE REDUCTASE SIRA"/>
    <property type="match status" value="1"/>
</dbReference>
<dbReference type="EMBL" id="QFPJ01000002">
    <property type="protein sequence ID" value="PZQ24455.1"/>
    <property type="molecule type" value="Genomic_DNA"/>
</dbReference>
<evidence type="ECO:0000313" key="3">
    <source>
        <dbReference type="EMBL" id="PZQ24455.1"/>
    </source>
</evidence>
<dbReference type="InterPro" id="IPR051829">
    <property type="entry name" value="Multiheme_Cytochr_ET"/>
</dbReference>
<dbReference type="SUPFAM" id="SSF49879">
    <property type="entry name" value="SMAD/FHA domain"/>
    <property type="match status" value="1"/>
</dbReference>
<evidence type="ECO:0000256" key="1">
    <source>
        <dbReference type="ARBA" id="ARBA00022729"/>
    </source>
</evidence>
<keyword evidence="2" id="KW-0472">Membrane</keyword>
<dbReference type="InterPro" id="IPR008984">
    <property type="entry name" value="SMAD_FHA_dom_sf"/>
</dbReference>
<evidence type="ECO:0000313" key="4">
    <source>
        <dbReference type="Proteomes" id="UP000248597"/>
    </source>
</evidence>
<organism evidence="3 4">
    <name type="scientific">Sphingopyxis macrogoltabida</name>
    <name type="common">Sphingomonas macrogoltabidus</name>
    <dbReference type="NCBI Taxonomy" id="33050"/>
    <lineage>
        <taxon>Bacteria</taxon>
        <taxon>Pseudomonadati</taxon>
        <taxon>Pseudomonadota</taxon>
        <taxon>Alphaproteobacteria</taxon>
        <taxon>Sphingomonadales</taxon>
        <taxon>Sphingomonadaceae</taxon>
        <taxon>Sphingopyxis</taxon>
    </lineage>
</organism>
<evidence type="ECO:0000256" key="2">
    <source>
        <dbReference type="SAM" id="Phobius"/>
    </source>
</evidence>
<comment type="caution">
    <text evidence="3">The sequence shown here is derived from an EMBL/GenBank/DDBJ whole genome shotgun (WGS) entry which is preliminary data.</text>
</comment>
<dbReference type="CDD" id="cd08168">
    <property type="entry name" value="Cytochrom_C3"/>
    <property type="match status" value="1"/>
</dbReference>
<name>A0A2W5LCT1_SPHMC</name>
<dbReference type="CDD" id="cd00060">
    <property type="entry name" value="FHA"/>
    <property type="match status" value="1"/>
</dbReference>
<dbReference type="SUPFAM" id="SSF48695">
    <property type="entry name" value="Multiheme cytochromes"/>
    <property type="match status" value="2"/>
</dbReference>
<dbReference type="AlphaFoldDB" id="A0A2W5LCT1"/>
<dbReference type="InterPro" id="IPR036280">
    <property type="entry name" value="Multihaem_cyt_sf"/>
</dbReference>
<dbReference type="PANTHER" id="PTHR35038:SF10">
    <property type="entry name" value="HIGH-MOLECULAR-WEIGHT CYTOCHROME C"/>
    <property type="match status" value="1"/>
</dbReference>
<protein>
    <submittedName>
        <fullName evidence="3">Cytochrome C</fullName>
    </submittedName>
</protein>
<keyword evidence="1" id="KW-0732">Signal</keyword>
<proteinExistence type="predicted"/>
<keyword evidence="2" id="KW-1133">Transmembrane helix</keyword>
<dbReference type="Gene3D" id="3.90.10.10">
    <property type="entry name" value="Cytochrome C3"/>
    <property type="match status" value="3"/>
</dbReference>
<reference evidence="3 4" key="1">
    <citation type="submission" date="2017-08" db="EMBL/GenBank/DDBJ databases">
        <title>Infants hospitalized years apart are colonized by the same room-sourced microbial strains.</title>
        <authorList>
            <person name="Brooks B."/>
            <person name="Olm M.R."/>
            <person name="Firek B.A."/>
            <person name="Baker R."/>
            <person name="Thomas B.C."/>
            <person name="Morowitz M.J."/>
            <person name="Banfield J.F."/>
        </authorList>
    </citation>
    <scope>NUCLEOTIDE SEQUENCE [LARGE SCALE GENOMIC DNA]</scope>
    <source>
        <strain evidence="3">S2_005_003_R2_47</strain>
    </source>
</reference>
<gene>
    <name evidence="3" type="ORF">DI569_01090</name>
</gene>
<dbReference type="Gene3D" id="2.60.200.20">
    <property type="match status" value="1"/>
</dbReference>
<dbReference type="Proteomes" id="UP000248597">
    <property type="component" value="Unassembled WGS sequence"/>
</dbReference>
<accession>A0A2W5LCT1</accession>